<feature type="non-terminal residue" evidence="1">
    <location>
        <position position="149"/>
    </location>
</feature>
<evidence type="ECO:0000313" key="1">
    <source>
        <dbReference type="EMBL" id="GAG43474.1"/>
    </source>
</evidence>
<dbReference type="AlphaFoldDB" id="X0XJZ7"/>
<dbReference type="GO" id="GO:0003677">
    <property type="term" value="F:DNA binding"/>
    <property type="evidence" value="ECO:0007669"/>
    <property type="project" value="InterPro"/>
</dbReference>
<dbReference type="GO" id="GO:0004803">
    <property type="term" value="F:transposase activity"/>
    <property type="evidence" value="ECO:0007669"/>
    <property type="project" value="InterPro"/>
</dbReference>
<comment type="caution">
    <text evidence="1">The sequence shown here is derived from an EMBL/GenBank/DDBJ whole genome shotgun (WGS) entry which is preliminary data.</text>
</comment>
<dbReference type="EMBL" id="BARS01055190">
    <property type="protein sequence ID" value="GAG43474.1"/>
    <property type="molecule type" value="Genomic_DNA"/>
</dbReference>
<reference evidence="1" key="1">
    <citation type="journal article" date="2014" name="Front. Microbiol.">
        <title>High frequency of phylogenetically diverse reductive dehalogenase-homologous genes in deep subseafloor sedimentary metagenomes.</title>
        <authorList>
            <person name="Kawai M."/>
            <person name="Futagami T."/>
            <person name="Toyoda A."/>
            <person name="Takaki Y."/>
            <person name="Nishi S."/>
            <person name="Hori S."/>
            <person name="Arai W."/>
            <person name="Tsubouchi T."/>
            <person name="Morono Y."/>
            <person name="Uchiyama I."/>
            <person name="Ito T."/>
            <person name="Fujiyama A."/>
            <person name="Inagaki F."/>
            <person name="Takami H."/>
        </authorList>
    </citation>
    <scope>NUCLEOTIDE SEQUENCE</scope>
    <source>
        <strain evidence="1">Expedition CK06-06</strain>
    </source>
</reference>
<dbReference type="Gene3D" id="3.30.70.1290">
    <property type="entry name" value="Transposase IS200-like"/>
    <property type="match status" value="1"/>
</dbReference>
<sequence>MILAYHAIFTTYGTWLPNDPRGSYSKEIYNQELALLGDIRYGRQNPQPDKERLRRFWTAAEPKLSRRPFFLDSATRPLVARAFGEVARRLGLVVRACAILNDHVHVVVMRSGHRIEYLVGQLKATATRALAQAPTPWARGCWKVFLNDE</sequence>
<accession>X0XJZ7</accession>
<proteinExistence type="predicted"/>
<protein>
    <recommendedName>
        <fullName evidence="2">Transposase IS200-like domain-containing protein</fullName>
    </recommendedName>
</protein>
<evidence type="ECO:0008006" key="2">
    <source>
        <dbReference type="Google" id="ProtNLM"/>
    </source>
</evidence>
<dbReference type="InterPro" id="IPR036515">
    <property type="entry name" value="Transposase_17_sf"/>
</dbReference>
<dbReference type="GO" id="GO:0006313">
    <property type="term" value="P:DNA transposition"/>
    <property type="evidence" value="ECO:0007669"/>
    <property type="project" value="InterPro"/>
</dbReference>
<gene>
    <name evidence="1" type="ORF">S01H1_81548</name>
</gene>
<dbReference type="SUPFAM" id="SSF143422">
    <property type="entry name" value="Transposase IS200-like"/>
    <property type="match status" value="1"/>
</dbReference>
<name>X0XJZ7_9ZZZZ</name>
<organism evidence="1">
    <name type="scientific">marine sediment metagenome</name>
    <dbReference type="NCBI Taxonomy" id="412755"/>
    <lineage>
        <taxon>unclassified sequences</taxon>
        <taxon>metagenomes</taxon>
        <taxon>ecological metagenomes</taxon>
    </lineage>
</organism>